<proteinExistence type="predicted"/>
<gene>
    <name evidence="2" type="ORF">FNJ60_02495</name>
</gene>
<dbReference type="EMBL" id="VKLW01000004">
    <property type="protein sequence ID" value="TYK34947.1"/>
    <property type="molecule type" value="Genomic_DNA"/>
</dbReference>
<dbReference type="PROSITE" id="PS51257">
    <property type="entry name" value="PROKAR_LIPOPROTEIN"/>
    <property type="match status" value="1"/>
</dbReference>
<reference evidence="2 3" key="1">
    <citation type="submission" date="2019-07" db="EMBL/GenBank/DDBJ databases">
        <title>Draft Genome Sequences of Bacteroides pyogenes Strains Isolated from the Uterus Holstein Dairy Cows with Metritis.</title>
        <authorList>
            <person name="Cunha F."/>
            <person name="Galvao K.N."/>
            <person name="Jeon S.J."/>
            <person name="Jeong K.C."/>
        </authorList>
    </citation>
    <scope>NUCLEOTIDE SEQUENCE [LARGE SCALE GENOMIC DNA]</scope>
    <source>
        <strain evidence="2 3">KG-31</strain>
    </source>
</reference>
<keyword evidence="3" id="KW-1185">Reference proteome</keyword>
<feature type="signal peptide" evidence="1">
    <location>
        <begin position="1"/>
        <end position="19"/>
    </location>
</feature>
<evidence type="ECO:0000313" key="3">
    <source>
        <dbReference type="Proteomes" id="UP000324383"/>
    </source>
</evidence>
<dbReference type="RefSeq" id="WP_027325444.1">
    <property type="nucleotide sequence ID" value="NZ_CAMBON010000012.1"/>
</dbReference>
<dbReference type="Gene3D" id="3.10.50.40">
    <property type="match status" value="1"/>
</dbReference>
<keyword evidence="1" id="KW-0732">Signal</keyword>
<dbReference type="AlphaFoldDB" id="A0A5D3EUS4"/>
<organism evidence="2 3">
    <name type="scientific">Bacteroides pyogenes</name>
    <dbReference type="NCBI Taxonomy" id="310300"/>
    <lineage>
        <taxon>Bacteria</taxon>
        <taxon>Pseudomonadati</taxon>
        <taxon>Bacteroidota</taxon>
        <taxon>Bacteroidia</taxon>
        <taxon>Bacteroidales</taxon>
        <taxon>Bacteroidaceae</taxon>
        <taxon>Bacteroides</taxon>
    </lineage>
</organism>
<dbReference type="GO" id="GO:0003755">
    <property type="term" value="F:peptidyl-prolyl cis-trans isomerase activity"/>
    <property type="evidence" value="ECO:0007669"/>
    <property type="project" value="InterPro"/>
</dbReference>
<dbReference type="Proteomes" id="UP000324383">
    <property type="component" value="Unassembled WGS sequence"/>
</dbReference>
<sequence length="218" mass="25106">MKKLIFILISLWVAGSLFQSCDNTKTYAEMLEEERDAVKKFIKDSAIHVISLEEFEKDTITASKEAGDDFDEFVAFSNGVYLQIINRGDKTTKERFRDGEEICARYLEKNVATRETACFNIFQPDWADANQTYTQPAVFRYVDNGVSSAYGIFTEMDYMWSKYYGSSAVPAGWLLSLPYLWDNARIRLIIPSKMGHSSAQRYVTPYYYYIQGFSKAES</sequence>
<dbReference type="InterPro" id="IPR032252">
    <property type="entry name" value="DUF4827"/>
</dbReference>
<protein>
    <submittedName>
        <fullName evidence="2">DUF4827 domain-containing protein</fullName>
    </submittedName>
</protein>
<comment type="caution">
    <text evidence="2">The sequence shown here is derived from an EMBL/GenBank/DDBJ whole genome shotgun (WGS) entry which is preliminary data.</text>
</comment>
<feature type="chain" id="PRO_5030116362" evidence="1">
    <location>
        <begin position="20"/>
        <end position="218"/>
    </location>
</feature>
<dbReference type="Pfam" id="PF16109">
    <property type="entry name" value="DUF4827"/>
    <property type="match status" value="1"/>
</dbReference>
<accession>A0A5D3EUS4</accession>
<evidence type="ECO:0000256" key="1">
    <source>
        <dbReference type="SAM" id="SignalP"/>
    </source>
</evidence>
<evidence type="ECO:0000313" key="2">
    <source>
        <dbReference type="EMBL" id="TYK34947.1"/>
    </source>
</evidence>
<dbReference type="InterPro" id="IPR046357">
    <property type="entry name" value="PPIase_dom_sf"/>
</dbReference>
<name>A0A5D3EUS4_9BACE</name>